<dbReference type="OrthoDB" id="2279037at2759"/>
<feature type="transmembrane region" description="Helical" evidence="1">
    <location>
        <begin position="211"/>
        <end position="232"/>
    </location>
</feature>
<dbReference type="AlphaFoldDB" id="A0A1X2IUW5"/>
<keyword evidence="3" id="KW-1185">Reference proteome</keyword>
<evidence type="ECO:0000313" key="2">
    <source>
        <dbReference type="EMBL" id="ORZ22560.1"/>
    </source>
</evidence>
<feature type="transmembrane region" description="Helical" evidence="1">
    <location>
        <begin position="238"/>
        <end position="262"/>
    </location>
</feature>
<reference evidence="2 3" key="1">
    <citation type="submission" date="2016-07" db="EMBL/GenBank/DDBJ databases">
        <title>Pervasive Adenine N6-methylation of Active Genes in Fungi.</title>
        <authorList>
            <consortium name="DOE Joint Genome Institute"/>
            <person name="Mondo S.J."/>
            <person name="Dannebaum R.O."/>
            <person name="Kuo R.C."/>
            <person name="Labutti K."/>
            <person name="Haridas S."/>
            <person name="Kuo A."/>
            <person name="Salamov A."/>
            <person name="Ahrendt S.R."/>
            <person name="Lipzen A."/>
            <person name="Sullivan W."/>
            <person name="Andreopoulos W.B."/>
            <person name="Clum A."/>
            <person name="Lindquist E."/>
            <person name="Daum C."/>
            <person name="Ramamoorthy G.K."/>
            <person name="Gryganskyi A."/>
            <person name="Culley D."/>
            <person name="Magnuson J.K."/>
            <person name="James T.Y."/>
            <person name="O'Malley M.A."/>
            <person name="Stajich J.E."/>
            <person name="Spatafora J.W."/>
            <person name="Visel A."/>
            <person name="Grigoriev I.V."/>
        </authorList>
    </citation>
    <scope>NUCLEOTIDE SEQUENCE [LARGE SCALE GENOMIC DNA]</scope>
    <source>
        <strain evidence="2 3">NRRL 1336</strain>
    </source>
</reference>
<organism evidence="2 3">
    <name type="scientific">Absidia repens</name>
    <dbReference type="NCBI Taxonomy" id="90262"/>
    <lineage>
        <taxon>Eukaryota</taxon>
        <taxon>Fungi</taxon>
        <taxon>Fungi incertae sedis</taxon>
        <taxon>Mucoromycota</taxon>
        <taxon>Mucoromycotina</taxon>
        <taxon>Mucoromycetes</taxon>
        <taxon>Mucorales</taxon>
        <taxon>Cunninghamellaceae</taxon>
        <taxon>Absidia</taxon>
    </lineage>
</organism>
<feature type="transmembrane region" description="Helical" evidence="1">
    <location>
        <begin position="31"/>
        <end position="53"/>
    </location>
</feature>
<feature type="transmembrane region" description="Helical" evidence="1">
    <location>
        <begin position="95"/>
        <end position="110"/>
    </location>
</feature>
<gene>
    <name evidence="2" type="ORF">BCR42DRAFT_406485</name>
</gene>
<dbReference type="Proteomes" id="UP000193560">
    <property type="component" value="Unassembled WGS sequence"/>
</dbReference>
<accession>A0A1X2IUW5</accession>
<keyword evidence="1" id="KW-0812">Transmembrane</keyword>
<name>A0A1X2IUW5_9FUNG</name>
<comment type="caution">
    <text evidence="2">The sequence shown here is derived from an EMBL/GenBank/DDBJ whole genome shotgun (WGS) entry which is preliminary data.</text>
</comment>
<feature type="transmembrane region" description="Helical" evidence="1">
    <location>
        <begin position="178"/>
        <end position="199"/>
    </location>
</feature>
<protein>
    <recommendedName>
        <fullName evidence="4">Chitin synthase export chaperone</fullName>
    </recommendedName>
</protein>
<sequence>MSPKGRGGGGVHIIGGGGDDSSVDPVTLSNYFSYATLGVYGLYFFYCIMVVLAQKAHFPYMYLYTIITLGLLSSILTVVSIQITGGSSPTSTASVVYYDLMLYLVWLFLFEPSRQINNLRQAPTSSSGRTSAFKFSQYTSSTVGIVILCGYLWAIILMILNIVMAIATYYVASPAFVGLYYFLIYAPWLFVLMWFFLAAKHWQYIGDKNSYGIYGFFALCMQVGGTVINSPGVIDDNYFALVIVRFVMIQCCHFIALYFGFIKGSLWVNSTRYNSIKN</sequence>
<keyword evidence="1" id="KW-1133">Transmembrane helix</keyword>
<feature type="transmembrane region" description="Helical" evidence="1">
    <location>
        <begin position="143"/>
        <end position="172"/>
    </location>
</feature>
<evidence type="ECO:0000256" key="1">
    <source>
        <dbReference type="SAM" id="Phobius"/>
    </source>
</evidence>
<keyword evidence="1" id="KW-0472">Membrane</keyword>
<evidence type="ECO:0008006" key="4">
    <source>
        <dbReference type="Google" id="ProtNLM"/>
    </source>
</evidence>
<evidence type="ECO:0000313" key="3">
    <source>
        <dbReference type="Proteomes" id="UP000193560"/>
    </source>
</evidence>
<proteinExistence type="predicted"/>
<feature type="transmembrane region" description="Helical" evidence="1">
    <location>
        <begin position="60"/>
        <end position="83"/>
    </location>
</feature>
<dbReference type="EMBL" id="MCGE01000004">
    <property type="protein sequence ID" value="ORZ22560.1"/>
    <property type="molecule type" value="Genomic_DNA"/>
</dbReference>